<dbReference type="EMBL" id="JAAARO010000006">
    <property type="protein sequence ID" value="KAF5746108.1"/>
    <property type="molecule type" value="Genomic_DNA"/>
</dbReference>
<dbReference type="AlphaFoldDB" id="A0A7J7DII2"/>
<name>A0A7J7DII2_TRIWF</name>
<accession>A0A7J7DII2</accession>
<sequence>MEILLLDDMDAEETLQLQTLIHLRLENLSFLMEFLNVANQSGNSEEECLGPLDVLIPSLHKSSQIGRTFRYAFKIHNIFLEKWRTPECRPYSIRGRGFHQSHFYRFIS</sequence>
<keyword evidence="2" id="KW-1185">Reference proteome</keyword>
<organism evidence="1 2">
    <name type="scientific">Tripterygium wilfordii</name>
    <name type="common">Thunder God vine</name>
    <dbReference type="NCBI Taxonomy" id="458696"/>
    <lineage>
        <taxon>Eukaryota</taxon>
        <taxon>Viridiplantae</taxon>
        <taxon>Streptophyta</taxon>
        <taxon>Embryophyta</taxon>
        <taxon>Tracheophyta</taxon>
        <taxon>Spermatophyta</taxon>
        <taxon>Magnoliopsida</taxon>
        <taxon>eudicotyledons</taxon>
        <taxon>Gunneridae</taxon>
        <taxon>Pentapetalae</taxon>
        <taxon>rosids</taxon>
        <taxon>fabids</taxon>
        <taxon>Celastrales</taxon>
        <taxon>Celastraceae</taxon>
        <taxon>Tripterygium</taxon>
    </lineage>
</organism>
<dbReference type="InParanoid" id="A0A7J7DII2"/>
<proteinExistence type="predicted"/>
<reference evidence="1 2" key="1">
    <citation type="journal article" date="2020" name="Nat. Commun.">
        <title>Genome of Tripterygium wilfordii and identification of cytochrome P450 involved in triptolide biosynthesis.</title>
        <authorList>
            <person name="Tu L."/>
            <person name="Su P."/>
            <person name="Zhang Z."/>
            <person name="Gao L."/>
            <person name="Wang J."/>
            <person name="Hu T."/>
            <person name="Zhou J."/>
            <person name="Zhang Y."/>
            <person name="Zhao Y."/>
            <person name="Liu Y."/>
            <person name="Song Y."/>
            <person name="Tong Y."/>
            <person name="Lu Y."/>
            <person name="Yang J."/>
            <person name="Xu C."/>
            <person name="Jia M."/>
            <person name="Peters R.J."/>
            <person name="Huang L."/>
            <person name="Gao W."/>
        </authorList>
    </citation>
    <scope>NUCLEOTIDE SEQUENCE [LARGE SCALE GENOMIC DNA]</scope>
    <source>
        <strain evidence="2">cv. XIE 37</strain>
        <tissue evidence="1">Leaf</tissue>
    </source>
</reference>
<dbReference type="Proteomes" id="UP000593562">
    <property type="component" value="Unassembled WGS sequence"/>
</dbReference>
<evidence type="ECO:0000313" key="2">
    <source>
        <dbReference type="Proteomes" id="UP000593562"/>
    </source>
</evidence>
<comment type="caution">
    <text evidence="1">The sequence shown here is derived from an EMBL/GenBank/DDBJ whole genome shotgun (WGS) entry which is preliminary data.</text>
</comment>
<gene>
    <name evidence="1" type="ORF">HS088_TW06G00273</name>
</gene>
<evidence type="ECO:0000313" key="1">
    <source>
        <dbReference type="EMBL" id="KAF5746108.1"/>
    </source>
</evidence>
<protein>
    <submittedName>
        <fullName evidence="1">Uncharacterized protein</fullName>
    </submittedName>
</protein>